<reference evidence="3 4" key="1">
    <citation type="submission" date="2017-06" db="EMBL/GenBank/DDBJ databases">
        <authorList>
            <person name="Kim H.J."/>
            <person name="Triplett B.A."/>
        </authorList>
    </citation>
    <scope>NUCLEOTIDE SEQUENCE [LARGE SCALE GENOMIC DNA]</scope>
    <source>
        <strain evidence="3 4">CGMCC 4.1858</strain>
    </source>
</reference>
<gene>
    <name evidence="3" type="ORF">SAMN05216252_15718</name>
</gene>
<evidence type="ECO:0000313" key="3">
    <source>
        <dbReference type="EMBL" id="SNT59761.1"/>
    </source>
</evidence>
<dbReference type="PROSITE" id="PS50943">
    <property type="entry name" value="HTH_CROC1"/>
    <property type="match status" value="1"/>
</dbReference>
<dbReference type="GO" id="GO:0003677">
    <property type="term" value="F:DNA binding"/>
    <property type="evidence" value="ECO:0007669"/>
    <property type="project" value="UniProtKB-KW"/>
</dbReference>
<dbReference type="GO" id="GO:0003700">
    <property type="term" value="F:DNA-binding transcription factor activity"/>
    <property type="evidence" value="ECO:0007669"/>
    <property type="project" value="TreeGrafter"/>
</dbReference>
<dbReference type="GO" id="GO:0005829">
    <property type="term" value="C:cytosol"/>
    <property type="evidence" value="ECO:0007669"/>
    <property type="project" value="TreeGrafter"/>
</dbReference>
<dbReference type="EMBL" id="FZOF01000057">
    <property type="protein sequence ID" value="SNT59761.1"/>
    <property type="molecule type" value="Genomic_DNA"/>
</dbReference>
<dbReference type="Proteomes" id="UP000198280">
    <property type="component" value="Unassembled WGS sequence"/>
</dbReference>
<organism evidence="3 4">
    <name type="scientific">Actinacidiphila glaucinigra</name>
    <dbReference type="NCBI Taxonomy" id="235986"/>
    <lineage>
        <taxon>Bacteria</taxon>
        <taxon>Bacillati</taxon>
        <taxon>Actinomycetota</taxon>
        <taxon>Actinomycetes</taxon>
        <taxon>Kitasatosporales</taxon>
        <taxon>Streptomycetaceae</taxon>
        <taxon>Actinacidiphila</taxon>
    </lineage>
</organism>
<dbReference type="Pfam" id="PF01381">
    <property type="entry name" value="HTH_3"/>
    <property type="match status" value="1"/>
</dbReference>
<dbReference type="InterPro" id="IPR010982">
    <property type="entry name" value="Lambda_DNA-bd_dom_sf"/>
</dbReference>
<evidence type="ECO:0000259" key="2">
    <source>
        <dbReference type="PROSITE" id="PS50943"/>
    </source>
</evidence>
<dbReference type="InterPro" id="IPR001387">
    <property type="entry name" value="Cro/C1-type_HTH"/>
</dbReference>
<proteinExistence type="predicted"/>
<dbReference type="SUPFAM" id="SSF47413">
    <property type="entry name" value="lambda repressor-like DNA-binding domains"/>
    <property type="match status" value="1"/>
</dbReference>
<keyword evidence="4" id="KW-1185">Reference proteome</keyword>
<dbReference type="PANTHER" id="PTHR46797">
    <property type="entry name" value="HTH-TYPE TRANSCRIPTIONAL REGULATOR"/>
    <property type="match status" value="1"/>
</dbReference>
<evidence type="ECO:0000313" key="4">
    <source>
        <dbReference type="Proteomes" id="UP000198280"/>
    </source>
</evidence>
<dbReference type="SMART" id="SM00530">
    <property type="entry name" value="HTH_XRE"/>
    <property type="match status" value="1"/>
</dbReference>
<dbReference type="Gene3D" id="1.10.260.40">
    <property type="entry name" value="lambda repressor-like DNA-binding domains"/>
    <property type="match status" value="1"/>
</dbReference>
<dbReference type="AlphaFoldDB" id="A0A239NXZ7"/>
<feature type="domain" description="HTH cro/C1-type" evidence="2">
    <location>
        <begin position="13"/>
        <end position="68"/>
    </location>
</feature>
<dbReference type="OrthoDB" id="3210663at2"/>
<protein>
    <submittedName>
        <fullName evidence="3">Helix-turn-helix</fullName>
    </submittedName>
</protein>
<dbReference type="CDD" id="cd00093">
    <property type="entry name" value="HTH_XRE"/>
    <property type="match status" value="1"/>
</dbReference>
<evidence type="ECO:0000256" key="1">
    <source>
        <dbReference type="ARBA" id="ARBA00023125"/>
    </source>
</evidence>
<sequence length="94" mass="10347">MPEESHPDIGARIKEVRKRRGFTQRELAEASGVSLSLVRKLEQGEKTDTRMETARRLAVALHVPTTALLVQDGEDAADAATLDHWDGARRTPSA</sequence>
<accession>A0A239NXZ7</accession>
<dbReference type="PANTHER" id="PTHR46797:SF1">
    <property type="entry name" value="METHYLPHOSPHONATE SYNTHASE"/>
    <property type="match status" value="1"/>
</dbReference>
<dbReference type="RefSeq" id="WP_089229390.1">
    <property type="nucleotide sequence ID" value="NZ_FZOF01000057.1"/>
</dbReference>
<name>A0A239NXZ7_9ACTN</name>
<keyword evidence="1" id="KW-0238">DNA-binding</keyword>
<dbReference type="InterPro" id="IPR050807">
    <property type="entry name" value="TransReg_Diox_bact_type"/>
</dbReference>